<accession>C7H955</accession>
<gene>
    <name evidence="1" type="ORF">FAEPRAA2165_02852</name>
</gene>
<keyword evidence="2" id="KW-1185">Reference proteome</keyword>
<name>C7H955_FAED2</name>
<sequence length="51" mass="5218">MPQGKGPFCIIRQLALSGRFASSFPKGGALGKTRNFVVTAKASPLGRGGIA</sequence>
<protein>
    <submittedName>
        <fullName evidence="1">Uncharacterized protein</fullName>
    </submittedName>
</protein>
<reference evidence="1" key="1">
    <citation type="submission" date="2009-08" db="EMBL/GenBank/DDBJ databases">
        <authorList>
            <person name="Weinstock G."/>
            <person name="Sodergren E."/>
            <person name="Clifton S."/>
            <person name="Fulton L."/>
            <person name="Fulton B."/>
            <person name="Courtney L."/>
            <person name="Fronick C."/>
            <person name="Harrison M."/>
            <person name="Strong C."/>
            <person name="Farmer C."/>
            <person name="Delahaunty K."/>
            <person name="Markovic C."/>
            <person name="Hall O."/>
            <person name="Minx P."/>
            <person name="Tomlinson C."/>
            <person name="Mitreva M."/>
            <person name="Nelson J."/>
            <person name="Hou S."/>
            <person name="Wollam A."/>
            <person name="Pepin K.H."/>
            <person name="Johnson M."/>
            <person name="Bhonagiri V."/>
            <person name="Nash W.E."/>
            <person name="Warren W."/>
            <person name="Chinwalla A."/>
            <person name="Mardis E.R."/>
            <person name="Wilson R.K."/>
        </authorList>
    </citation>
    <scope>NUCLEOTIDE SEQUENCE [LARGE SCALE GENOMIC DNA]</scope>
    <source>
        <strain evidence="1">A2-165</strain>
    </source>
</reference>
<evidence type="ECO:0000313" key="2">
    <source>
        <dbReference type="Proteomes" id="UP000004619"/>
    </source>
</evidence>
<organism evidence="1 2">
    <name type="scientific">Faecalibacterium duncaniae (strain DSM 17677 / JCM 31915 / A2-165)</name>
    <name type="common">Faecalibacterium prausnitzii</name>
    <dbReference type="NCBI Taxonomy" id="411483"/>
    <lineage>
        <taxon>Bacteria</taxon>
        <taxon>Bacillati</taxon>
        <taxon>Bacillota</taxon>
        <taxon>Clostridia</taxon>
        <taxon>Eubacteriales</taxon>
        <taxon>Oscillospiraceae</taxon>
        <taxon>Faecalibacterium</taxon>
    </lineage>
</organism>
<dbReference type="AlphaFoldDB" id="C7H955"/>
<dbReference type="EMBL" id="ACOP02000075">
    <property type="protein sequence ID" value="EEU95592.1"/>
    <property type="molecule type" value="Genomic_DNA"/>
</dbReference>
<dbReference type="Proteomes" id="UP000004619">
    <property type="component" value="Unassembled WGS sequence"/>
</dbReference>
<dbReference type="HOGENOM" id="CLU_3099016_0_0_9"/>
<dbReference type="STRING" id="411483.FAEPRAA2165_02852"/>
<proteinExistence type="predicted"/>
<evidence type="ECO:0000313" key="1">
    <source>
        <dbReference type="EMBL" id="EEU95592.1"/>
    </source>
</evidence>
<comment type="caution">
    <text evidence="1">The sequence shown here is derived from an EMBL/GenBank/DDBJ whole genome shotgun (WGS) entry which is preliminary data.</text>
</comment>